<dbReference type="PROSITE" id="PS51221">
    <property type="entry name" value="TTL"/>
    <property type="match status" value="1"/>
</dbReference>
<dbReference type="PANTHER" id="PTHR12241:SF145">
    <property type="entry name" value="TUBULIN POLYGLUTAMYLASE TTLL5"/>
    <property type="match status" value="1"/>
</dbReference>
<comment type="caution">
    <text evidence="7">The sequence shown here is derived from an EMBL/GenBank/DDBJ whole genome shotgun (WGS) entry which is preliminary data.</text>
</comment>
<dbReference type="GO" id="GO:0036064">
    <property type="term" value="C:ciliary basal body"/>
    <property type="evidence" value="ECO:0007669"/>
    <property type="project" value="TreeGrafter"/>
</dbReference>
<accession>A0A813L4R6</accession>
<feature type="region of interest" description="Disordered" evidence="6">
    <location>
        <begin position="383"/>
        <end position="437"/>
    </location>
</feature>
<evidence type="ECO:0000313" key="8">
    <source>
        <dbReference type="Proteomes" id="UP000626109"/>
    </source>
</evidence>
<dbReference type="GO" id="GO:0000226">
    <property type="term" value="P:microtubule cytoskeleton organization"/>
    <property type="evidence" value="ECO:0007669"/>
    <property type="project" value="TreeGrafter"/>
</dbReference>
<name>A0A813L4R6_POLGL</name>
<dbReference type="GO" id="GO:0015631">
    <property type="term" value="F:tubulin binding"/>
    <property type="evidence" value="ECO:0007669"/>
    <property type="project" value="TreeGrafter"/>
</dbReference>
<dbReference type="Gene3D" id="3.30.470.20">
    <property type="entry name" value="ATP-grasp fold, B domain"/>
    <property type="match status" value="1"/>
</dbReference>
<evidence type="ECO:0000256" key="1">
    <source>
        <dbReference type="ARBA" id="ARBA00022598"/>
    </source>
</evidence>
<dbReference type="PANTHER" id="PTHR12241">
    <property type="entry name" value="TUBULIN POLYGLUTAMYLASE"/>
    <property type="match status" value="1"/>
</dbReference>
<dbReference type="InterPro" id="IPR004344">
    <property type="entry name" value="TTL/TTLL_fam"/>
</dbReference>
<keyword evidence="1" id="KW-0436">Ligase</keyword>
<dbReference type="AlphaFoldDB" id="A0A813L4R6"/>
<keyword evidence="2" id="KW-0547">Nucleotide-binding</keyword>
<protein>
    <recommendedName>
        <fullName evidence="4">Tubulin--tyrosine ligase-like protein 5</fullName>
    </recommendedName>
</protein>
<evidence type="ECO:0000256" key="4">
    <source>
        <dbReference type="ARBA" id="ARBA00041448"/>
    </source>
</evidence>
<feature type="compositionally biased region" description="Low complexity" evidence="6">
    <location>
        <begin position="401"/>
        <end position="411"/>
    </location>
</feature>
<evidence type="ECO:0000313" key="7">
    <source>
        <dbReference type="EMBL" id="CAE8716621.1"/>
    </source>
</evidence>
<comment type="catalytic activity">
    <reaction evidence="5">
        <text>L-glutamyl-[protein] + L-glutamate + ATP = gamma-L-glutamyl-L-glutamyl-[protein] + ADP + phosphate + H(+)</text>
        <dbReference type="Rhea" id="RHEA:60144"/>
        <dbReference type="Rhea" id="RHEA-COMP:10208"/>
        <dbReference type="Rhea" id="RHEA-COMP:15517"/>
        <dbReference type="ChEBI" id="CHEBI:15378"/>
        <dbReference type="ChEBI" id="CHEBI:29973"/>
        <dbReference type="ChEBI" id="CHEBI:29985"/>
        <dbReference type="ChEBI" id="CHEBI:30616"/>
        <dbReference type="ChEBI" id="CHEBI:43474"/>
        <dbReference type="ChEBI" id="CHEBI:143622"/>
        <dbReference type="ChEBI" id="CHEBI:456216"/>
    </reaction>
    <physiologicalReaction direction="left-to-right" evidence="5">
        <dbReference type="Rhea" id="RHEA:60145"/>
    </physiologicalReaction>
</comment>
<evidence type="ECO:0000256" key="5">
    <source>
        <dbReference type="ARBA" id="ARBA00049274"/>
    </source>
</evidence>
<evidence type="ECO:0000256" key="2">
    <source>
        <dbReference type="ARBA" id="ARBA00022741"/>
    </source>
</evidence>
<dbReference type="Proteomes" id="UP000626109">
    <property type="component" value="Unassembled WGS sequence"/>
</dbReference>
<gene>
    <name evidence="7" type="ORF">PGLA2088_LOCUS39129</name>
</gene>
<feature type="region of interest" description="Disordered" evidence="6">
    <location>
        <begin position="265"/>
        <end position="299"/>
    </location>
</feature>
<feature type="region of interest" description="Disordered" evidence="6">
    <location>
        <begin position="469"/>
        <end position="489"/>
    </location>
</feature>
<sequence>MKAQTFGSEAFDFVPQTFVLPQQVKEFLECYNREGGLWIVKPHASSRGRGIFVLRDVSELPLNELSVISQYVENPLLIQGLKFDLRVYVLVTGYDPLRAYIYREGLVRFATDPKHLSDAFRHLTNYSINKDAANFVENSQVKADNVGHKWSISALNKHLKCTGVDVDLMWTRIMDLIVKSLLSVEPVVSARTQMTAPHSSNCFELYGFDVLVDADLKPWLLEVNLSPSMQAESPLDWTIKSALLSDALNLVGIDKVDRQTVIRASRSRSEVKRPSYGSGKSGQRPSQVPSHEEEAKVHVGGEQPNAADFRLLEQGQLKTVARALNEMTRVQNFITLFPTEKTVPRYAPITELQLAMKPWPRGRRPAVERPSCSQVMAALLFEHRPSSSSQATGVASRRPRSTSSRPASARPELPARGGDEDADEEAATPASSSGLRLELARTSKDLIRSKRDARARALAMATYPQLAQAATQAGESTRTRRSTRQSPANTVLQQKGCRLMLMEYLIRLDNMCCQLGALELATKIEQIPGLRLGRLQAFQRRLDARHPSQNLAEAESGNFACCIERLLTACRANLLQLVQEVRADAEPGETCPPSPRSGDCGLPLAQQLPSSVLSRPEGREALEVSGSKSVADETSTYDTVTRKTAFNLINALKQKFRMPFSAPTPVMFVSAAEAGWPDVNFGPQVEEAAPGWLKEYLMAKRAVERELTSSRESIRPVMFRPSLIWSWTKFDVLPVIPVFNALNALGVPFVDKTVTVSTLSKAIMAGLEDDGLSGVQRFEQMEQLETRI</sequence>
<dbReference type="Pfam" id="PF03133">
    <property type="entry name" value="TTL"/>
    <property type="match status" value="1"/>
</dbReference>
<reference evidence="7" key="1">
    <citation type="submission" date="2021-02" db="EMBL/GenBank/DDBJ databases">
        <authorList>
            <person name="Dougan E. K."/>
            <person name="Rhodes N."/>
            <person name="Thang M."/>
            <person name="Chan C."/>
        </authorList>
    </citation>
    <scope>NUCLEOTIDE SEQUENCE</scope>
</reference>
<evidence type="ECO:0000256" key="6">
    <source>
        <dbReference type="SAM" id="MobiDB-lite"/>
    </source>
</evidence>
<keyword evidence="3" id="KW-0067">ATP-binding</keyword>
<organism evidence="7 8">
    <name type="scientific">Polarella glacialis</name>
    <name type="common">Dinoflagellate</name>
    <dbReference type="NCBI Taxonomy" id="89957"/>
    <lineage>
        <taxon>Eukaryota</taxon>
        <taxon>Sar</taxon>
        <taxon>Alveolata</taxon>
        <taxon>Dinophyceae</taxon>
        <taxon>Suessiales</taxon>
        <taxon>Suessiaceae</taxon>
        <taxon>Polarella</taxon>
    </lineage>
</organism>
<proteinExistence type="predicted"/>
<dbReference type="SUPFAM" id="SSF56059">
    <property type="entry name" value="Glutathione synthetase ATP-binding domain-like"/>
    <property type="match status" value="1"/>
</dbReference>
<dbReference type="GO" id="GO:0005524">
    <property type="term" value="F:ATP binding"/>
    <property type="evidence" value="ECO:0007669"/>
    <property type="project" value="UniProtKB-KW"/>
</dbReference>
<evidence type="ECO:0000256" key="3">
    <source>
        <dbReference type="ARBA" id="ARBA00022840"/>
    </source>
</evidence>
<dbReference type="GO" id="GO:0070740">
    <property type="term" value="F:tubulin-glutamic acid ligase activity"/>
    <property type="evidence" value="ECO:0007669"/>
    <property type="project" value="TreeGrafter"/>
</dbReference>
<feature type="compositionally biased region" description="Basic and acidic residues" evidence="6">
    <location>
        <begin position="290"/>
        <end position="299"/>
    </location>
</feature>
<dbReference type="EMBL" id="CAJNNW010033006">
    <property type="protein sequence ID" value="CAE8716621.1"/>
    <property type="molecule type" value="Genomic_DNA"/>
</dbReference>